<dbReference type="InterPro" id="IPR017850">
    <property type="entry name" value="Alkaline_phosphatase_core_sf"/>
</dbReference>
<evidence type="ECO:0000256" key="3">
    <source>
        <dbReference type="ARBA" id="ARBA00022801"/>
    </source>
</evidence>
<accession>A0A851G959</accession>
<dbReference type="AlphaFoldDB" id="A0A851G959"/>
<evidence type="ECO:0000313" key="7">
    <source>
        <dbReference type="EMBL" id="NWK54143.1"/>
    </source>
</evidence>
<evidence type="ECO:0000313" key="8">
    <source>
        <dbReference type="Proteomes" id="UP000557872"/>
    </source>
</evidence>
<keyword evidence="8" id="KW-1185">Reference proteome</keyword>
<proteinExistence type="inferred from homology"/>
<keyword evidence="2" id="KW-0479">Metal-binding</keyword>
<evidence type="ECO:0000256" key="1">
    <source>
        <dbReference type="ARBA" id="ARBA00008779"/>
    </source>
</evidence>
<dbReference type="EMBL" id="JACBAZ010000001">
    <property type="protein sequence ID" value="NWK54143.1"/>
    <property type="molecule type" value="Genomic_DNA"/>
</dbReference>
<dbReference type="PANTHER" id="PTHR42693">
    <property type="entry name" value="ARYLSULFATASE FAMILY MEMBER"/>
    <property type="match status" value="1"/>
</dbReference>
<dbReference type="Proteomes" id="UP000557872">
    <property type="component" value="Unassembled WGS sequence"/>
</dbReference>
<evidence type="ECO:0000259" key="6">
    <source>
        <dbReference type="Pfam" id="PF00884"/>
    </source>
</evidence>
<dbReference type="GO" id="GO:0046872">
    <property type="term" value="F:metal ion binding"/>
    <property type="evidence" value="ECO:0007669"/>
    <property type="project" value="UniProtKB-KW"/>
</dbReference>
<feature type="domain" description="Sulfatase N-terminal" evidence="6">
    <location>
        <begin position="23"/>
        <end position="304"/>
    </location>
</feature>
<evidence type="ECO:0000256" key="4">
    <source>
        <dbReference type="ARBA" id="ARBA00022837"/>
    </source>
</evidence>
<feature type="signal peptide" evidence="5">
    <location>
        <begin position="1"/>
        <end position="19"/>
    </location>
</feature>
<gene>
    <name evidence="7" type="ORF">HW115_00855</name>
</gene>
<dbReference type="SUPFAM" id="SSF53649">
    <property type="entry name" value="Alkaline phosphatase-like"/>
    <property type="match status" value="1"/>
</dbReference>
<dbReference type="PROSITE" id="PS00523">
    <property type="entry name" value="SULFATASE_1"/>
    <property type="match status" value="1"/>
</dbReference>
<dbReference type="PANTHER" id="PTHR42693:SF53">
    <property type="entry name" value="ENDO-4-O-SULFATASE"/>
    <property type="match status" value="1"/>
</dbReference>
<dbReference type="GO" id="GO:0004065">
    <property type="term" value="F:arylsulfatase activity"/>
    <property type="evidence" value="ECO:0007669"/>
    <property type="project" value="TreeGrafter"/>
</dbReference>
<keyword evidence="5" id="KW-0732">Signal</keyword>
<dbReference type="Pfam" id="PF00884">
    <property type="entry name" value="Sulfatase"/>
    <property type="match status" value="1"/>
</dbReference>
<comment type="caution">
    <text evidence="7">The sequence shown here is derived from an EMBL/GenBank/DDBJ whole genome shotgun (WGS) entry which is preliminary data.</text>
</comment>
<keyword evidence="4" id="KW-0106">Calcium</keyword>
<comment type="similarity">
    <text evidence="1">Belongs to the sulfatase family.</text>
</comment>
<organism evidence="7 8">
    <name type="scientific">Oceaniferula marina</name>
    <dbReference type="NCBI Taxonomy" id="2748318"/>
    <lineage>
        <taxon>Bacteria</taxon>
        <taxon>Pseudomonadati</taxon>
        <taxon>Verrucomicrobiota</taxon>
        <taxon>Verrucomicrobiia</taxon>
        <taxon>Verrucomicrobiales</taxon>
        <taxon>Verrucomicrobiaceae</taxon>
        <taxon>Oceaniferula</taxon>
    </lineage>
</organism>
<feature type="chain" id="PRO_5032299152" evidence="5">
    <location>
        <begin position="20"/>
        <end position="498"/>
    </location>
</feature>
<reference evidence="7 8" key="1">
    <citation type="submission" date="2020-07" db="EMBL/GenBank/DDBJ databases">
        <title>Roseicoccus Jingziensis gen. nov., sp. nov., isolated from coastal seawater.</title>
        <authorList>
            <person name="Feng X."/>
        </authorList>
    </citation>
    <scope>NUCLEOTIDE SEQUENCE [LARGE SCALE GENOMIC DNA]</scope>
    <source>
        <strain evidence="7 8">N1E253</strain>
    </source>
</reference>
<dbReference type="InterPro" id="IPR050738">
    <property type="entry name" value="Sulfatase"/>
</dbReference>
<sequence>MKKIITNILALCISASLHAGERPNILLIVSEDNGQELSCYGDSNVKTPHLDSLAQNGMLFESGYVTQAVCSPSRGSIFTGLYPHQNGQIGLATHKYAMFKKWPTTYSKLQKAGYYTGMLGKTHINPKSIVEDYIDFRAIPQSNFAKKNLAAYAQKSAEFFKKAGDKPFFLTVNYPDAHHPLQNQVQGRPAKPLRPDEVGAIPYIGATNKRMHEIVTAYYNCMMRLDDCVGELLEALENSGKANNTVVIYIGDHGAQLPRGKIFATEAGMKVPYIIKWPGKIQAGVRSKKLVSTIDLMPTFCDLAKTERPDGLPGRSLVPLVTGQRQEWREYLAYERNSDAVNLYYPQRALRDGRYKLVWSPLAAQNIPDNGAVDYVTQKKWQKCSYSEEELKSLPARVQEVYHTWINPSEYQLYDLKNDEWEFENLAGNPEHEQIEKRLRKKLMEWMKETNDWASNPELLKKLTEENNAVKASGKGKYPKEGWQYLKYIHPDKVSQTK</sequence>
<protein>
    <submittedName>
        <fullName evidence="7">Sulfatase</fullName>
    </submittedName>
</protein>
<name>A0A851G959_9BACT</name>
<dbReference type="RefSeq" id="WP_178930686.1">
    <property type="nucleotide sequence ID" value="NZ_JACBAZ010000001.1"/>
</dbReference>
<dbReference type="Gene3D" id="3.40.720.10">
    <property type="entry name" value="Alkaline Phosphatase, subunit A"/>
    <property type="match status" value="1"/>
</dbReference>
<evidence type="ECO:0000256" key="2">
    <source>
        <dbReference type="ARBA" id="ARBA00022723"/>
    </source>
</evidence>
<evidence type="ECO:0000256" key="5">
    <source>
        <dbReference type="SAM" id="SignalP"/>
    </source>
</evidence>
<dbReference type="CDD" id="cd16027">
    <property type="entry name" value="SGSH"/>
    <property type="match status" value="1"/>
</dbReference>
<dbReference type="InterPro" id="IPR000917">
    <property type="entry name" value="Sulfatase_N"/>
</dbReference>
<dbReference type="InterPro" id="IPR024607">
    <property type="entry name" value="Sulfatase_CS"/>
</dbReference>
<keyword evidence="3" id="KW-0378">Hydrolase</keyword>